<feature type="transmembrane region" description="Helical" evidence="6">
    <location>
        <begin position="85"/>
        <end position="108"/>
    </location>
</feature>
<evidence type="ECO:0000256" key="1">
    <source>
        <dbReference type="ARBA" id="ARBA00004651"/>
    </source>
</evidence>
<evidence type="ECO:0000313" key="8">
    <source>
        <dbReference type="Proteomes" id="UP000182229"/>
    </source>
</evidence>
<organism evidence="7 8">
    <name type="scientific">Cystobacter ferrugineus</name>
    <dbReference type="NCBI Taxonomy" id="83449"/>
    <lineage>
        <taxon>Bacteria</taxon>
        <taxon>Pseudomonadati</taxon>
        <taxon>Myxococcota</taxon>
        <taxon>Myxococcia</taxon>
        <taxon>Myxococcales</taxon>
        <taxon>Cystobacterineae</taxon>
        <taxon>Archangiaceae</taxon>
        <taxon>Cystobacter</taxon>
    </lineage>
</organism>
<dbReference type="OrthoDB" id="145388at2"/>
<evidence type="ECO:0000256" key="2">
    <source>
        <dbReference type="ARBA" id="ARBA00022475"/>
    </source>
</evidence>
<feature type="transmembrane region" description="Helical" evidence="6">
    <location>
        <begin position="114"/>
        <end position="131"/>
    </location>
</feature>
<proteinExistence type="predicted"/>
<feature type="transmembrane region" description="Helical" evidence="6">
    <location>
        <begin position="383"/>
        <end position="405"/>
    </location>
</feature>
<gene>
    <name evidence="7" type="ORF">BON30_12980</name>
</gene>
<reference evidence="8" key="1">
    <citation type="submission" date="2016-11" db="EMBL/GenBank/DDBJ databases">
        <authorList>
            <person name="Shukria A."/>
            <person name="Stevens D.C."/>
        </authorList>
    </citation>
    <scope>NUCLEOTIDE SEQUENCE [LARGE SCALE GENOMIC DNA]</scope>
    <source>
        <strain evidence="8">Cbfe23</strain>
    </source>
</reference>
<evidence type="ECO:0000256" key="6">
    <source>
        <dbReference type="SAM" id="Phobius"/>
    </source>
</evidence>
<feature type="transmembrane region" description="Helical" evidence="6">
    <location>
        <begin position="55"/>
        <end position="73"/>
    </location>
</feature>
<dbReference type="GO" id="GO:0022857">
    <property type="term" value="F:transmembrane transporter activity"/>
    <property type="evidence" value="ECO:0007669"/>
    <property type="project" value="InterPro"/>
</dbReference>
<dbReference type="InterPro" id="IPR036259">
    <property type="entry name" value="MFS_trans_sf"/>
</dbReference>
<keyword evidence="8" id="KW-1185">Reference proteome</keyword>
<dbReference type="SUPFAM" id="SSF103473">
    <property type="entry name" value="MFS general substrate transporter"/>
    <property type="match status" value="1"/>
</dbReference>
<dbReference type="AlphaFoldDB" id="A0A1L9BE50"/>
<dbReference type="PANTHER" id="PTHR23513:SF6">
    <property type="entry name" value="MAJOR FACILITATOR SUPERFAMILY ASSOCIATED DOMAIN-CONTAINING PROTEIN"/>
    <property type="match status" value="1"/>
</dbReference>
<keyword evidence="5 6" id="KW-0472">Membrane</keyword>
<evidence type="ECO:0000256" key="3">
    <source>
        <dbReference type="ARBA" id="ARBA00022692"/>
    </source>
</evidence>
<feature type="transmembrane region" description="Helical" evidence="6">
    <location>
        <begin position="319"/>
        <end position="340"/>
    </location>
</feature>
<dbReference type="STRING" id="83449.BON30_12980"/>
<comment type="subcellular location">
    <subcellularLocation>
        <location evidence="1">Cell membrane</location>
        <topology evidence="1">Multi-pass membrane protein</topology>
    </subcellularLocation>
</comment>
<name>A0A1L9BE50_9BACT</name>
<feature type="transmembrane region" description="Helical" evidence="6">
    <location>
        <begin position="233"/>
        <end position="254"/>
    </location>
</feature>
<keyword evidence="2" id="KW-1003">Cell membrane</keyword>
<evidence type="ECO:0000313" key="7">
    <source>
        <dbReference type="EMBL" id="OJH40531.1"/>
    </source>
</evidence>
<reference evidence="7 8" key="2">
    <citation type="submission" date="2016-12" db="EMBL/GenBank/DDBJ databases">
        <title>Draft Genome Sequence of Cystobacter ferrugineus Strain Cbfe23.</title>
        <authorList>
            <person name="Akbar S."/>
            <person name="Dowd S.E."/>
            <person name="Stevens D.C."/>
        </authorList>
    </citation>
    <scope>NUCLEOTIDE SEQUENCE [LARGE SCALE GENOMIC DNA]</scope>
    <source>
        <strain evidence="7 8">Cbfe23</strain>
    </source>
</reference>
<dbReference type="InterPro" id="IPR011701">
    <property type="entry name" value="MFS"/>
</dbReference>
<dbReference type="Gene3D" id="1.20.1250.20">
    <property type="entry name" value="MFS general substrate transporter like domains"/>
    <property type="match status" value="1"/>
</dbReference>
<feature type="transmembrane region" description="Helical" evidence="6">
    <location>
        <begin position="260"/>
        <end position="283"/>
    </location>
</feature>
<dbReference type="EMBL" id="MPIN01000003">
    <property type="protein sequence ID" value="OJH40531.1"/>
    <property type="molecule type" value="Genomic_DNA"/>
</dbReference>
<keyword evidence="3 6" id="KW-0812">Transmembrane</keyword>
<sequence length="414" mass="43168">MRLVPRGWPSGGLWSHPDFLRLWGAQCVSAFGSRITRTALPILALLTLQATPTEIAILSALGVAPGLLVGLFMGGRVDRTAKRPLLIGADLVRALLLLTLPLAARFGALSMPQLYLVAAAVGAATTLFQIADNSYLPTLVDKALLVEANARLEASESVAEAAGPGLAGVMVQWLTAPVAIGVDALSYVWSALWLGRIRTPEQPAAATEAHTSVLGDIVTGFRACLSHPLIRPVLIAEAVMYFFGGFFLSLYMIFTLETLGLTPATVGVIIGVGGVGSFVGALIARPMLRRGLGPAMGFSLLVGQGANLLIPLAREAGAWSIPLLVLQQLLGDALLGAYVIHALSLRQWVMASEVLGRANATFHVVTGLLLSLGALLAGPLAGVLGMVPTLWIAAGGGLLAVPLLLGRSPLSWRD</sequence>
<dbReference type="RefSeq" id="WP_071899162.1">
    <property type="nucleotide sequence ID" value="NZ_MPIN01000003.1"/>
</dbReference>
<dbReference type="Proteomes" id="UP000182229">
    <property type="component" value="Unassembled WGS sequence"/>
</dbReference>
<accession>A0A1L9BE50</accession>
<comment type="caution">
    <text evidence="7">The sequence shown here is derived from an EMBL/GenBank/DDBJ whole genome shotgun (WGS) entry which is preliminary data.</text>
</comment>
<feature type="transmembrane region" description="Helical" evidence="6">
    <location>
        <begin position="360"/>
        <end position="377"/>
    </location>
</feature>
<evidence type="ECO:0000256" key="4">
    <source>
        <dbReference type="ARBA" id="ARBA00022989"/>
    </source>
</evidence>
<dbReference type="GO" id="GO:0005886">
    <property type="term" value="C:plasma membrane"/>
    <property type="evidence" value="ECO:0007669"/>
    <property type="project" value="UniProtKB-SubCell"/>
</dbReference>
<dbReference type="Pfam" id="PF07690">
    <property type="entry name" value="MFS_1"/>
    <property type="match status" value="1"/>
</dbReference>
<evidence type="ECO:0000256" key="5">
    <source>
        <dbReference type="ARBA" id="ARBA00023136"/>
    </source>
</evidence>
<protein>
    <submittedName>
        <fullName evidence="7">MFS transporter</fullName>
    </submittedName>
</protein>
<dbReference type="CDD" id="cd06173">
    <property type="entry name" value="MFS_MefA_like"/>
    <property type="match status" value="1"/>
</dbReference>
<feature type="transmembrane region" description="Helical" evidence="6">
    <location>
        <begin position="295"/>
        <end position="313"/>
    </location>
</feature>
<dbReference type="PANTHER" id="PTHR23513">
    <property type="entry name" value="INTEGRAL MEMBRANE EFFLUX PROTEIN-RELATED"/>
    <property type="match status" value="1"/>
</dbReference>
<keyword evidence="4 6" id="KW-1133">Transmembrane helix</keyword>